<evidence type="ECO:0000256" key="2">
    <source>
        <dbReference type="ARBA" id="ARBA00022741"/>
    </source>
</evidence>
<comment type="similarity">
    <text evidence="1">Belongs to the Mg-chelatase subunits D/I family. ComM subfamily.</text>
</comment>
<dbReference type="PANTHER" id="PTHR32039">
    <property type="entry name" value="MAGNESIUM-CHELATASE SUBUNIT CHLI"/>
    <property type="match status" value="1"/>
</dbReference>
<dbReference type="InterPro" id="IPR045006">
    <property type="entry name" value="CHLI-like"/>
</dbReference>
<dbReference type="SUPFAM" id="SSF54211">
    <property type="entry name" value="Ribosomal protein S5 domain 2-like"/>
    <property type="match status" value="1"/>
</dbReference>
<keyword evidence="2" id="KW-0547">Nucleotide-binding</keyword>
<dbReference type="InterPro" id="IPR027417">
    <property type="entry name" value="P-loop_NTPase"/>
</dbReference>
<dbReference type="InterPro" id="IPR001208">
    <property type="entry name" value="MCM_dom"/>
</dbReference>
<evidence type="ECO:0000313" key="6">
    <source>
        <dbReference type="Proteomes" id="UP001623290"/>
    </source>
</evidence>
<evidence type="ECO:0000256" key="3">
    <source>
        <dbReference type="ARBA" id="ARBA00022840"/>
    </source>
</evidence>
<dbReference type="InterPro" id="IPR020568">
    <property type="entry name" value="Ribosomal_Su5_D2-typ_SF"/>
</dbReference>
<dbReference type="PROSITE" id="PS50051">
    <property type="entry name" value="MCM_2"/>
    <property type="match status" value="1"/>
</dbReference>
<dbReference type="InterPro" id="IPR025158">
    <property type="entry name" value="Mg_chelat-rel_C"/>
</dbReference>
<dbReference type="Pfam" id="PF13541">
    <property type="entry name" value="ChlI"/>
    <property type="match status" value="1"/>
</dbReference>
<dbReference type="Proteomes" id="UP001623290">
    <property type="component" value="Chromosome"/>
</dbReference>
<dbReference type="InterPro" id="IPR004482">
    <property type="entry name" value="Mg_chelat-rel"/>
</dbReference>
<keyword evidence="3" id="KW-0067">ATP-binding</keyword>
<dbReference type="InterPro" id="IPR014721">
    <property type="entry name" value="Ribsml_uS5_D2-typ_fold_subgr"/>
</dbReference>
<evidence type="ECO:0000259" key="4">
    <source>
        <dbReference type="PROSITE" id="PS50051"/>
    </source>
</evidence>
<dbReference type="InterPro" id="IPR000523">
    <property type="entry name" value="Mg_chelatse_chII-like_cat_dom"/>
</dbReference>
<organism evidence="5 6">
    <name type="scientific">Thioclava litoralis</name>
    <dbReference type="NCBI Taxonomy" id="3076557"/>
    <lineage>
        <taxon>Bacteria</taxon>
        <taxon>Pseudomonadati</taxon>
        <taxon>Pseudomonadota</taxon>
        <taxon>Alphaproteobacteria</taxon>
        <taxon>Rhodobacterales</taxon>
        <taxon>Paracoccaceae</taxon>
        <taxon>Thioclava</taxon>
    </lineage>
</organism>
<sequence>MVATIYTTAFEGVEALPVEIQCALSPGLPGFSIVGLPDKAVSEARERIRAALGALAIALPLERITVNLAPADLPKTGAHYDLPIALALLAAMGIIPKEEAAQVVAIGELSLDGRLVAVPGALPSAMTAAAHDRVLLCPAACASEAAWGGKDLVFAAAHLDAMVRHLSGAAPLVPAVPANAQTDAPRYDLTDVKGQERARRALEIAAAGRHHLLMVGPPGAGKSMLARCLPGIMPPLTPAEALETSVIQSVAGQLPEGGLSRAAPYRAPHHTASKAALTGGGRGAAPGEMSLAHNGVLFLDELPEFQRDVLETLRQPMETGEVSVARANAHLTYPSRFLAVAAANPCRCGHLGDPARACARAPDCGADYLGKLSGPLLDRFDLRIEVPPVAYTELAARPAGEPSARVLARVTQARQAQAARYAACPEIRANADVSGVLLDTVARPDAEGAALLEKAAQRLRLSARGYHRILRVARTIADLEGTEPIRKAHLSEAISYRLLFGGPQTMRGE</sequence>
<accession>A0ABZ1DVK2</accession>
<feature type="domain" description="MCM C-terminal AAA(+) ATPase" evidence="4">
    <location>
        <begin position="287"/>
        <end position="382"/>
    </location>
</feature>
<dbReference type="CDD" id="cd00009">
    <property type="entry name" value="AAA"/>
    <property type="match status" value="1"/>
</dbReference>
<dbReference type="Pfam" id="PF13335">
    <property type="entry name" value="Mg_chelatase_C"/>
    <property type="match status" value="1"/>
</dbReference>
<dbReference type="NCBIfam" id="TIGR00368">
    <property type="entry name" value="YifB family Mg chelatase-like AAA ATPase"/>
    <property type="match status" value="1"/>
</dbReference>
<keyword evidence="6" id="KW-1185">Reference proteome</keyword>
<dbReference type="SMART" id="SM00382">
    <property type="entry name" value="AAA"/>
    <property type="match status" value="1"/>
</dbReference>
<dbReference type="PANTHER" id="PTHR32039:SF7">
    <property type="entry name" value="COMPETENCE PROTEIN COMM"/>
    <property type="match status" value="1"/>
</dbReference>
<protein>
    <submittedName>
        <fullName evidence="5">YifB family Mg chelatase-like AAA ATPase</fullName>
    </submittedName>
</protein>
<proteinExistence type="inferred from homology"/>
<dbReference type="Gene3D" id="3.30.230.10">
    <property type="match status" value="1"/>
</dbReference>
<evidence type="ECO:0000256" key="1">
    <source>
        <dbReference type="ARBA" id="ARBA00006354"/>
    </source>
</evidence>
<dbReference type="Pfam" id="PF01078">
    <property type="entry name" value="Mg_chelatase"/>
    <property type="match status" value="1"/>
</dbReference>
<reference evidence="5 6" key="1">
    <citation type="submission" date="2023-09" db="EMBL/GenBank/DDBJ databases">
        <title>Thioclava shenzhenensis sp. nov., a multidrug resistant bacteria-antagonizing species isolated from coastal seawater.</title>
        <authorList>
            <person name="Long M."/>
        </authorList>
    </citation>
    <scope>NUCLEOTIDE SEQUENCE [LARGE SCALE GENOMIC DNA]</scope>
    <source>
        <strain evidence="5 6">FTW29</strain>
    </source>
</reference>
<evidence type="ECO:0000313" key="5">
    <source>
        <dbReference type="EMBL" id="WRY32781.1"/>
    </source>
</evidence>
<name>A0ABZ1DVK2_9RHOB</name>
<dbReference type="EMBL" id="CP135443">
    <property type="protein sequence ID" value="WRY32781.1"/>
    <property type="molecule type" value="Genomic_DNA"/>
</dbReference>
<dbReference type="Gene3D" id="3.40.50.300">
    <property type="entry name" value="P-loop containing nucleotide triphosphate hydrolases"/>
    <property type="match status" value="1"/>
</dbReference>
<dbReference type="SUPFAM" id="SSF52540">
    <property type="entry name" value="P-loop containing nucleoside triphosphate hydrolases"/>
    <property type="match status" value="1"/>
</dbReference>
<gene>
    <name evidence="5" type="ORF">RPE78_08645</name>
</gene>
<dbReference type="RefSeq" id="WP_406720308.1">
    <property type="nucleotide sequence ID" value="NZ_CP135443.1"/>
</dbReference>
<dbReference type="PRINTS" id="PR01657">
    <property type="entry name" value="MCMFAMILY"/>
</dbReference>
<dbReference type="InterPro" id="IPR003593">
    <property type="entry name" value="AAA+_ATPase"/>
</dbReference>